<keyword evidence="3" id="KW-1185">Reference proteome</keyword>
<organism evidence="1 3">
    <name type="scientific">Paramecium sonneborni</name>
    <dbReference type="NCBI Taxonomy" id="65129"/>
    <lineage>
        <taxon>Eukaryota</taxon>
        <taxon>Sar</taxon>
        <taxon>Alveolata</taxon>
        <taxon>Ciliophora</taxon>
        <taxon>Intramacronucleata</taxon>
        <taxon>Oligohymenophorea</taxon>
        <taxon>Peniculida</taxon>
        <taxon>Parameciidae</taxon>
        <taxon>Paramecium</taxon>
    </lineage>
</organism>
<sequence>MQCILKQLQENTWNQWLDCKFLRSNIKLIRRIRMQMIIIRVNLLSQIKIIKMQIQQEVYQTLLQISSQYYFCSYTEEEQKYQLIKLMKIVYRIRLFYNC</sequence>
<gene>
    <name evidence="1" type="ORF">PSON_ATCC_30995.1.T0190004</name>
    <name evidence="2" type="ORF">PSON_ATCC_30995.1.T2780006</name>
</gene>
<dbReference type="Proteomes" id="UP000692954">
    <property type="component" value="Unassembled WGS sequence"/>
</dbReference>
<reference evidence="1" key="1">
    <citation type="submission" date="2021-01" db="EMBL/GenBank/DDBJ databases">
        <authorList>
            <consortium name="Genoscope - CEA"/>
            <person name="William W."/>
        </authorList>
    </citation>
    <scope>NUCLEOTIDE SEQUENCE</scope>
</reference>
<dbReference type="AlphaFoldDB" id="A0A8S1L7W8"/>
<proteinExistence type="predicted"/>
<protein>
    <submittedName>
        <fullName evidence="1">Uncharacterized protein</fullName>
    </submittedName>
</protein>
<accession>A0A8S1L7W8</accession>
<evidence type="ECO:0000313" key="3">
    <source>
        <dbReference type="Proteomes" id="UP000692954"/>
    </source>
</evidence>
<evidence type="ECO:0000313" key="2">
    <source>
        <dbReference type="EMBL" id="CAD8130335.1"/>
    </source>
</evidence>
<name>A0A8S1L7W8_9CILI</name>
<comment type="caution">
    <text evidence="1">The sequence shown here is derived from an EMBL/GenBank/DDBJ whole genome shotgun (WGS) entry which is preliminary data.</text>
</comment>
<dbReference type="EMBL" id="CAJJDN010000019">
    <property type="protein sequence ID" value="CAD8064220.1"/>
    <property type="molecule type" value="Genomic_DNA"/>
</dbReference>
<dbReference type="EMBL" id="CAJJDN010000278">
    <property type="protein sequence ID" value="CAD8130335.1"/>
    <property type="molecule type" value="Genomic_DNA"/>
</dbReference>
<evidence type="ECO:0000313" key="1">
    <source>
        <dbReference type="EMBL" id="CAD8064220.1"/>
    </source>
</evidence>